<feature type="region of interest" description="Disordered" evidence="1">
    <location>
        <begin position="68"/>
        <end position="90"/>
    </location>
</feature>
<organism evidence="2 3">
    <name type="scientific">Flavimobilis marinus</name>
    <dbReference type="NCBI Taxonomy" id="285351"/>
    <lineage>
        <taxon>Bacteria</taxon>
        <taxon>Bacillati</taxon>
        <taxon>Actinomycetota</taxon>
        <taxon>Actinomycetes</taxon>
        <taxon>Micrococcales</taxon>
        <taxon>Jonesiaceae</taxon>
        <taxon>Flavimobilis</taxon>
    </lineage>
</organism>
<proteinExistence type="predicted"/>
<reference evidence="3" key="1">
    <citation type="submission" date="2016-10" db="EMBL/GenBank/DDBJ databases">
        <authorList>
            <person name="Varghese N."/>
            <person name="Submissions S."/>
        </authorList>
    </citation>
    <scope>NUCLEOTIDE SEQUENCE [LARGE SCALE GENOMIC DNA]</scope>
    <source>
        <strain evidence="3">DSM 19083</strain>
    </source>
</reference>
<keyword evidence="3" id="KW-1185">Reference proteome</keyword>
<protein>
    <submittedName>
        <fullName evidence="2">Uncharacterized protein</fullName>
    </submittedName>
</protein>
<dbReference type="EMBL" id="FONZ01000001">
    <property type="protein sequence ID" value="SFE74265.1"/>
    <property type="molecule type" value="Genomic_DNA"/>
</dbReference>
<dbReference type="STRING" id="285351.SAMN04488035_0353"/>
<accession>A0A1I2D198</accession>
<evidence type="ECO:0000313" key="3">
    <source>
        <dbReference type="Proteomes" id="UP000198520"/>
    </source>
</evidence>
<sequence>MAQRATSVDVVRAMTDQALREVRVRRVETIEDPLWFPGVDDPTSYDVMAPAYVDLATSRLIQAGVAVERPTTTTTDPELTADIVPSDSKE</sequence>
<dbReference type="Proteomes" id="UP000198520">
    <property type="component" value="Unassembled WGS sequence"/>
</dbReference>
<evidence type="ECO:0000256" key="1">
    <source>
        <dbReference type="SAM" id="MobiDB-lite"/>
    </source>
</evidence>
<gene>
    <name evidence="2" type="ORF">SAMN04488035_0353</name>
</gene>
<name>A0A1I2D198_9MICO</name>
<dbReference type="AlphaFoldDB" id="A0A1I2D198"/>
<evidence type="ECO:0000313" key="2">
    <source>
        <dbReference type="EMBL" id="SFE74265.1"/>
    </source>
</evidence>